<dbReference type="InterPro" id="IPR002871">
    <property type="entry name" value="NIF_FeS_clus_asmbl_NifU_N"/>
</dbReference>
<proteinExistence type="inferred from homology"/>
<comment type="similarity">
    <text evidence="1">Belongs to the NifU family.</text>
</comment>
<name>A0A5E6ME55_9BACT</name>
<dbReference type="Proteomes" id="UP000334923">
    <property type="component" value="Unassembled WGS sequence"/>
</dbReference>
<dbReference type="GO" id="GO:0005506">
    <property type="term" value="F:iron ion binding"/>
    <property type="evidence" value="ECO:0007669"/>
    <property type="project" value="InterPro"/>
</dbReference>
<evidence type="ECO:0000313" key="3">
    <source>
        <dbReference type="EMBL" id="VVM07254.1"/>
    </source>
</evidence>
<dbReference type="GO" id="GO:0051536">
    <property type="term" value="F:iron-sulfur cluster binding"/>
    <property type="evidence" value="ECO:0007669"/>
    <property type="project" value="InterPro"/>
</dbReference>
<evidence type="ECO:0000313" key="4">
    <source>
        <dbReference type="Proteomes" id="UP000334923"/>
    </source>
</evidence>
<dbReference type="FunFam" id="3.90.1010.10:FF:000002">
    <property type="entry name" value="Iron-sulfur cluster assembly scaffold protein NifU"/>
    <property type="match status" value="1"/>
</dbReference>
<dbReference type="RefSeq" id="WP_142660444.1">
    <property type="nucleotide sequence ID" value="NZ_CABFVA020000086.1"/>
</dbReference>
<accession>A0A5E6ME55</accession>
<dbReference type="SUPFAM" id="SSF82649">
    <property type="entry name" value="SufE/NifU"/>
    <property type="match status" value="1"/>
</dbReference>
<feature type="domain" description="NIF system FeS cluster assembly NifU N-terminal" evidence="2">
    <location>
        <begin position="7"/>
        <end position="126"/>
    </location>
</feature>
<dbReference type="OrthoDB" id="9804157at2"/>
<gene>
    <name evidence="3" type="primary">iscU</name>
    <name evidence="3" type="ORF">MAMT_01622</name>
</gene>
<sequence>MELDELYREAILDHARHPRNFGALEECNRSAAAKNVSCGDAIQLFLRLSPAGRIEVVRFSGSGCAISTASASLLTLAVQGKTAQEAEALFEKIQRLLTGTSAPQDELPGDLAVLAGVRRFPQRVGCAMLSWHALEDALRTGEKNSV</sequence>
<dbReference type="GO" id="GO:0016226">
    <property type="term" value="P:iron-sulfur cluster assembly"/>
    <property type="evidence" value="ECO:0007669"/>
    <property type="project" value="InterPro"/>
</dbReference>
<evidence type="ECO:0000256" key="1">
    <source>
        <dbReference type="ARBA" id="ARBA00006420"/>
    </source>
</evidence>
<dbReference type="PANTHER" id="PTHR10093">
    <property type="entry name" value="IRON-SULFUR CLUSTER ASSEMBLY ENZYME NIFU HOMOLOG"/>
    <property type="match status" value="1"/>
</dbReference>
<organism evidence="3 4">
    <name type="scientific">Methylacidimicrobium tartarophylax</name>
    <dbReference type="NCBI Taxonomy" id="1041768"/>
    <lineage>
        <taxon>Bacteria</taxon>
        <taxon>Pseudomonadati</taxon>
        <taxon>Verrucomicrobiota</taxon>
        <taxon>Methylacidimicrobium</taxon>
    </lineage>
</organism>
<dbReference type="EMBL" id="CABFVA020000086">
    <property type="protein sequence ID" value="VVM07254.1"/>
    <property type="molecule type" value="Genomic_DNA"/>
</dbReference>
<reference evidence="3 4" key="1">
    <citation type="submission" date="2019-09" db="EMBL/GenBank/DDBJ databases">
        <authorList>
            <person name="Cremers G."/>
        </authorList>
    </citation>
    <scope>NUCLEOTIDE SEQUENCE [LARGE SCALE GENOMIC DNA]</scope>
    <source>
        <strain evidence="3">4A</strain>
    </source>
</reference>
<dbReference type="NCBIfam" id="TIGR01994">
    <property type="entry name" value="SUF_scaf_2"/>
    <property type="match status" value="1"/>
</dbReference>
<dbReference type="Gene3D" id="3.90.1010.10">
    <property type="match status" value="1"/>
</dbReference>
<protein>
    <submittedName>
        <fullName evidence="3">Iron-sulfur cluster assembly scaffold protein IscU</fullName>
    </submittedName>
</protein>
<evidence type="ECO:0000259" key="2">
    <source>
        <dbReference type="Pfam" id="PF01592"/>
    </source>
</evidence>
<dbReference type="Pfam" id="PF01592">
    <property type="entry name" value="NifU_N"/>
    <property type="match status" value="1"/>
</dbReference>
<keyword evidence="4" id="KW-1185">Reference proteome</keyword>
<dbReference type="AlphaFoldDB" id="A0A5E6ME55"/>
<dbReference type="CDD" id="cd06664">
    <property type="entry name" value="IscU_like"/>
    <property type="match status" value="1"/>
</dbReference>